<dbReference type="AlphaFoldDB" id="A0A6G8B1Z7"/>
<organism evidence="3 4">
    <name type="scientific">Weissella coleopterorum</name>
    <dbReference type="NCBI Taxonomy" id="2714949"/>
    <lineage>
        <taxon>Bacteria</taxon>
        <taxon>Bacillati</taxon>
        <taxon>Bacillota</taxon>
        <taxon>Bacilli</taxon>
        <taxon>Lactobacillales</taxon>
        <taxon>Lactobacillaceae</taxon>
        <taxon>Weissella</taxon>
    </lineage>
</organism>
<protein>
    <submittedName>
        <fullName evidence="3">Uncharacterized protein</fullName>
    </submittedName>
</protein>
<sequence length="165" mass="18600">MVQFLKLMYMNLNGATETTVLFLFMMIDTVFANTWRRRRGVAITSGGGLGGLIKSIPLALMPVLIWIVEIPLSLAPDHIAGLAINFNPVIFDVIAFLVFLLIAWYWVKSILANAKLAGYNPPDWLEKFIEDEYHVKLGKIKTEPNSAKKDQKQVSQTYGSRNDIK</sequence>
<feature type="transmembrane region" description="Helical" evidence="2">
    <location>
        <begin position="20"/>
        <end position="36"/>
    </location>
</feature>
<feature type="transmembrane region" description="Helical" evidence="2">
    <location>
        <begin position="48"/>
        <end position="68"/>
    </location>
</feature>
<keyword evidence="2" id="KW-1133">Transmembrane helix</keyword>
<reference evidence="3 4" key="1">
    <citation type="submission" date="2020-03" db="EMBL/GenBank/DDBJ databases">
        <title>Weissella sp. nov., isolated from Cybister lewisianus.</title>
        <authorList>
            <person name="Hyun D.-W."/>
            <person name="Bae J.-W."/>
        </authorList>
    </citation>
    <scope>NUCLEOTIDE SEQUENCE [LARGE SCALE GENOMIC DNA]</scope>
    <source>
        <strain evidence="3 4">HDW19</strain>
    </source>
</reference>
<keyword evidence="4" id="KW-1185">Reference proteome</keyword>
<proteinExistence type="predicted"/>
<feature type="transmembrane region" description="Helical" evidence="2">
    <location>
        <begin position="88"/>
        <end position="107"/>
    </location>
</feature>
<dbReference type="EMBL" id="CP049888">
    <property type="protein sequence ID" value="QIL51252.1"/>
    <property type="molecule type" value="Genomic_DNA"/>
</dbReference>
<evidence type="ECO:0000313" key="4">
    <source>
        <dbReference type="Proteomes" id="UP000500741"/>
    </source>
</evidence>
<evidence type="ECO:0000256" key="1">
    <source>
        <dbReference type="SAM" id="MobiDB-lite"/>
    </source>
</evidence>
<keyword evidence="2" id="KW-0472">Membrane</keyword>
<dbReference type="KEGG" id="wco:G7084_01575"/>
<feature type="compositionally biased region" description="Polar residues" evidence="1">
    <location>
        <begin position="153"/>
        <end position="165"/>
    </location>
</feature>
<accession>A0A6G8B1Z7</accession>
<feature type="region of interest" description="Disordered" evidence="1">
    <location>
        <begin position="144"/>
        <end position="165"/>
    </location>
</feature>
<dbReference type="Proteomes" id="UP000500741">
    <property type="component" value="Chromosome"/>
</dbReference>
<evidence type="ECO:0000256" key="2">
    <source>
        <dbReference type="SAM" id="Phobius"/>
    </source>
</evidence>
<evidence type="ECO:0000313" key="3">
    <source>
        <dbReference type="EMBL" id="QIL51252.1"/>
    </source>
</evidence>
<gene>
    <name evidence="3" type="ORF">G7084_01575</name>
</gene>
<dbReference type="GO" id="GO:0016020">
    <property type="term" value="C:membrane"/>
    <property type="evidence" value="ECO:0007669"/>
    <property type="project" value="UniProtKB-SubCell"/>
</dbReference>
<keyword evidence="2" id="KW-0812">Transmembrane</keyword>
<name>A0A6G8B1Z7_9LACO</name>